<dbReference type="EMBL" id="BJZU01000146">
    <property type="protein sequence ID" value="GEP07315.1"/>
    <property type="molecule type" value="Genomic_DNA"/>
</dbReference>
<dbReference type="Proteomes" id="UP001156856">
    <property type="component" value="Unassembled WGS sequence"/>
</dbReference>
<sequence length="115" mass="12670">MIEFFDDQGQATAFCDGRTIYLWEGRAVAYLLDDRVFSFSGRFIGWLTDGWIIDGQGHCLLFESDAIRGPGKPSRKGGSFKATPQPAPLRSSRQAVPARPSGSAEWSHSTFADLL</sequence>
<gene>
    <name evidence="4" type="ORF">GCM10007888_24820</name>
    <name evidence="3" type="ORF">MOX02_53530</name>
</gene>
<evidence type="ECO:0000256" key="1">
    <source>
        <dbReference type="SAM" id="MobiDB-lite"/>
    </source>
</evidence>
<dbReference type="Pfam" id="PF21784">
    <property type="entry name" value="Bflower"/>
    <property type="match status" value="1"/>
</dbReference>
<comment type="caution">
    <text evidence="3">The sequence shown here is derived from an EMBL/GenBank/DDBJ whole genome shotgun (WGS) entry which is preliminary data.</text>
</comment>
<reference evidence="4" key="1">
    <citation type="journal article" date="2014" name="Int. J. Syst. Evol. Microbiol.">
        <title>Complete genome of a new Firmicutes species belonging to the dominant human colonic microbiota ('Ruminococcus bicirculans') reveals two chromosomes and a selective capacity to utilize plant glucans.</title>
        <authorList>
            <consortium name="NISC Comparative Sequencing Program"/>
            <person name="Wegmann U."/>
            <person name="Louis P."/>
            <person name="Goesmann A."/>
            <person name="Henrissat B."/>
            <person name="Duncan S.H."/>
            <person name="Flint H.J."/>
        </authorList>
    </citation>
    <scope>NUCLEOTIDE SEQUENCE</scope>
    <source>
        <strain evidence="4">NBRC 107715</strain>
    </source>
</reference>
<feature type="compositionally biased region" description="Polar residues" evidence="1">
    <location>
        <begin position="104"/>
        <end position="115"/>
    </location>
</feature>
<accession>A0A512JBP7</accession>
<protein>
    <recommendedName>
        <fullName evidence="2">4-fold beta flower domain-containing protein</fullName>
    </recommendedName>
</protein>
<name>A0A512JBP7_9HYPH</name>
<feature type="domain" description="4-fold beta flower" evidence="2">
    <location>
        <begin position="3"/>
        <end position="115"/>
    </location>
</feature>
<evidence type="ECO:0000313" key="4">
    <source>
        <dbReference type="EMBL" id="GLS64101.1"/>
    </source>
</evidence>
<evidence type="ECO:0000313" key="5">
    <source>
        <dbReference type="Proteomes" id="UP000321960"/>
    </source>
</evidence>
<keyword evidence="6" id="KW-1185">Reference proteome</keyword>
<dbReference type="AlphaFoldDB" id="A0A512JBP7"/>
<reference evidence="4" key="4">
    <citation type="submission" date="2023-01" db="EMBL/GenBank/DDBJ databases">
        <title>Draft genome sequence of Methylobacterium oxalidis strain NBRC 107715.</title>
        <authorList>
            <person name="Sun Q."/>
            <person name="Mori K."/>
        </authorList>
    </citation>
    <scope>NUCLEOTIDE SEQUENCE</scope>
    <source>
        <strain evidence="4">NBRC 107715</strain>
    </source>
</reference>
<evidence type="ECO:0000259" key="2">
    <source>
        <dbReference type="Pfam" id="PF21784"/>
    </source>
</evidence>
<proteinExistence type="predicted"/>
<evidence type="ECO:0000313" key="6">
    <source>
        <dbReference type="Proteomes" id="UP001156856"/>
    </source>
</evidence>
<dbReference type="RefSeq" id="WP_147028783.1">
    <property type="nucleotide sequence ID" value="NZ_BJZU01000146.1"/>
</dbReference>
<organism evidence="3 5">
    <name type="scientific">Methylobacterium oxalidis</name>
    <dbReference type="NCBI Taxonomy" id="944322"/>
    <lineage>
        <taxon>Bacteria</taxon>
        <taxon>Pseudomonadati</taxon>
        <taxon>Pseudomonadota</taxon>
        <taxon>Alphaproteobacteria</taxon>
        <taxon>Hyphomicrobiales</taxon>
        <taxon>Methylobacteriaceae</taxon>
        <taxon>Methylobacterium</taxon>
    </lineage>
</organism>
<dbReference type="InterPro" id="IPR048911">
    <property type="entry name" value="Bflower"/>
</dbReference>
<dbReference type="OrthoDB" id="7068845at2"/>
<evidence type="ECO:0000313" key="3">
    <source>
        <dbReference type="EMBL" id="GEP07315.1"/>
    </source>
</evidence>
<reference evidence="3 5" key="3">
    <citation type="submission" date="2019-07" db="EMBL/GenBank/DDBJ databases">
        <title>Whole genome shotgun sequence of Methylobacterium oxalidis NBRC 107715.</title>
        <authorList>
            <person name="Hosoyama A."/>
            <person name="Uohara A."/>
            <person name="Ohji S."/>
            <person name="Ichikawa N."/>
        </authorList>
    </citation>
    <scope>NUCLEOTIDE SEQUENCE [LARGE SCALE GENOMIC DNA]</scope>
    <source>
        <strain evidence="3 5">NBRC 107715</strain>
    </source>
</reference>
<dbReference type="EMBL" id="BSPK01000034">
    <property type="protein sequence ID" value="GLS64101.1"/>
    <property type="molecule type" value="Genomic_DNA"/>
</dbReference>
<feature type="region of interest" description="Disordered" evidence="1">
    <location>
        <begin position="69"/>
        <end position="115"/>
    </location>
</feature>
<dbReference type="Proteomes" id="UP000321960">
    <property type="component" value="Unassembled WGS sequence"/>
</dbReference>
<reference evidence="6" key="2">
    <citation type="journal article" date="2019" name="Int. J. Syst. Evol. Microbiol.">
        <title>The Global Catalogue of Microorganisms (GCM) 10K type strain sequencing project: providing services to taxonomists for standard genome sequencing and annotation.</title>
        <authorList>
            <consortium name="The Broad Institute Genomics Platform"/>
            <consortium name="The Broad Institute Genome Sequencing Center for Infectious Disease"/>
            <person name="Wu L."/>
            <person name="Ma J."/>
        </authorList>
    </citation>
    <scope>NUCLEOTIDE SEQUENCE [LARGE SCALE GENOMIC DNA]</scope>
    <source>
        <strain evidence="6">NBRC 107715</strain>
    </source>
</reference>